<evidence type="ECO:0000256" key="1">
    <source>
        <dbReference type="ARBA" id="ARBA00022676"/>
    </source>
</evidence>
<feature type="domain" description="Glycosyltransferase 2-like" evidence="3">
    <location>
        <begin position="13"/>
        <end position="130"/>
    </location>
</feature>
<dbReference type="InterPro" id="IPR001173">
    <property type="entry name" value="Glyco_trans_2-like"/>
</dbReference>
<dbReference type="PANTHER" id="PTHR22916:SF51">
    <property type="entry name" value="GLYCOSYLTRANSFERASE EPSH-RELATED"/>
    <property type="match status" value="1"/>
</dbReference>
<evidence type="ECO:0000256" key="2">
    <source>
        <dbReference type="ARBA" id="ARBA00022679"/>
    </source>
</evidence>
<accession>A0A6I1GIT7</accession>
<dbReference type="PANTHER" id="PTHR22916">
    <property type="entry name" value="GLYCOSYLTRANSFERASE"/>
    <property type="match status" value="1"/>
</dbReference>
<dbReference type="EMBL" id="WBVT01000045">
    <property type="protein sequence ID" value="KAB7789546.1"/>
    <property type="molecule type" value="Genomic_DNA"/>
</dbReference>
<dbReference type="CDD" id="cd00761">
    <property type="entry name" value="Glyco_tranf_GTA_type"/>
    <property type="match status" value="1"/>
</dbReference>
<dbReference type="GO" id="GO:0016757">
    <property type="term" value="F:glycosyltransferase activity"/>
    <property type="evidence" value="ECO:0007669"/>
    <property type="project" value="UniProtKB-KW"/>
</dbReference>
<dbReference type="Proteomes" id="UP000441772">
    <property type="component" value="Unassembled WGS sequence"/>
</dbReference>
<dbReference type="AlphaFoldDB" id="A0A6I1GIT7"/>
<dbReference type="RefSeq" id="WP_152235350.1">
    <property type="nucleotide sequence ID" value="NZ_JBHSKZ010000017.1"/>
</dbReference>
<dbReference type="Pfam" id="PF00535">
    <property type="entry name" value="Glycos_transf_2"/>
    <property type="match status" value="1"/>
</dbReference>
<evidence type="ECO:0000259" key="3">
    <source>
        <dbReference type="Pfam" id="PF00535"/>
    </source>
</evidence>
<gene>
    <name evidence="4" type="ORF">F7D09_1943</name>
</gene>
<sequence length="336" mass="38321">MIVNDLENKPLVSIIIPIYKVEGMLDRCVQSVVSQTYNNLEIILVDDGSPDRCPQMCDEWSKNDSRIRVVHRINGGLSAARNTGILHCSGSWIAFIDSDDWIEPDYIVTLLTLVINNDADLGICSFYDYRTPAHMVKALPSEVVSGKELFSQAVENDDWHYQVAWNKLYARHLCPSDLFAEGKLHEDVFAFHKVMFNANRVAVTNKALYHYMVNPNGIMKSRYSIRNLDRIEGMIERLEAAIGLSLYATFEPLVKATYYYHICEAASLLPLSDKRGFERLISLIHRYCAVAGNISEHLDSETNILVRRLESNPIRTLLPVIVRSLPGRIKRMFRGR</sequence>
<evidence type="ECO:0000313" key="4">
    <source>
        <dbReference type="EMBL" id="KAB7789546.1"/>
    </source>
</evidence>
<keyword evidence="5" id="KW-1185">Reference proteome</keyword>
<proteinExistence type="predicted"/>
<reference evidence="4 5" key="1">
    <citation type="submission" date="2019-09" db="EMBL/GenBank/DDBJ databases">
        <title>Characterization of the phylogenetic diversity of two novel species belonging to the genus Bifidobacterium: Bifidobacterium cebidarum sp. nov. and Bifidobacterium leontopitheci sp. nov.</title>
        <authorList>
            <person name="Lugli G.A."/>
            <person name="Duranti S."/>
            <person name="Milani C."/>
            <person name="Turroni F."/>
            <person name="Ventura M."/>
        </authorList>
    </citation>
    <scope>NUCLEOTIDE SEQUENCE [LARGE SCALE GENOMIC DNA]</scope>
    <source>
        <strain evidence="4 5">LMG 31471</strain>
    </source>
</reference>
<evidence type="ECO:0000313" key="5">
    <source>
        <dbReference type="Proteomes" id="UP000441772"/>
    </source>
</evidence>
<dbReference type="InterPro" id="IPR029044">
    <property type="entry name" value="Nucleotide-diphossugar_trans"/>
</dbReference>
<dbReference type="Gene3D" id="3.90.550.10">
    <property type="entry name" value="Spore Coat Polysaccharide Biosynthesis Protein SpsA, Chain A"/>
    <property type="match status" value="1"/>
</dbReference>
<comment type="caution">
    <text evidence="4">The sequence shown here is derived from an EMBL/GenBank/DDBJ whole genome shotgun (WGS) entry which is preliminary data.</text>
</comment>
<dbReference type="SUPFAM" id="SSF53448">
    <property type="entry name" value="Nucleotide-diphospho-sugar transferases"/>
    <property type="match status" value="1"/>
</dbReference>
<protein>
    <submittedName>
        <fullName evidence="4">Glycosyltransferase</fullName>
    </submittedName>
</protein>
<name>A0A6I1GIT7_9BIFI</name>
<organism evidence="4 5">
    <name type="scientific">Bifidobacterium leontopitheci</name>
    <dbReference type="NCBI Taxonomy" id="2650774"/>
    <lineage>
        <taxon>Bacteria</taxon>
        <taxon>Bacillati</taxon>
        <taxon>Actinomycetota</taxon>
        <taxon>Actinomycetes</taxon>
        <taxon>Bifidobacteriales</taxon>
        <taxon>Bifidobacteriaceae</taxon>
        <taxon>Bifidobacterium</taxon>
    </lineage>
</organism>
<keyword evidence="2 4" id="KW-0808">Transferase</keyword>
<keyword evidence="1" id="KW-0328">Glycosyltransferase</keyword>